<reference evidence="2" key="1">
    <citation type="journal article" date="2019" name="Int. J. Syst. Evol. Microbiol.">
        <title>The Global Catalogue of Microorganisms (GCM) 10K type strain sequencing project: providing services to taxonomists for standard genome sequencing and annotation.</title>
        <authorList>
            <consortium name="The Broad Institute Genomics Platform"/>
            <consortium name="The Broad Institute Genome Sequencing Center for Infectious Disease"/>
            <person name="Wu L."/>
            <person name="Ma J."/>
        </authorList>
    </citation>
    <scope>NUCLEOTIDE SEQUENCE [LARGE SCALE GENOMIC DNA]</scope>
    <source>
        <strain evidence="2">NBRC 108894</strain>
    </source>
</reference>
<evidence type="ECO:0008006" key="3">
    <source>
        <dbReference type="Google" id="ProtNLM"/>
    </source>
</evidence>
<dbReference type="EMBL" id="BSVB01000001">
    <property type="protein sequence ID" value="GMA95432.1"/>
    <property type="molecule type" value="Genomic_DNA"/>
</dbReference>
<comment type="caution">
    <text evidence="1">The sequence shown here is derived from an EMBL/GenBank/DDBJ whole genome shotgun (WGS) entry which is preliminary data.</text>
</comment>
<proteinExistence type="predicted"/>
<dbReference type="Proteomes" id="UP001157034">
    <property type="component" value="Unassembled WGS sequence"/>
</dbReference>
<organism evidence="1 2">
    <name type="scientific">Pseudolysinimonas kribbensis</name>
    <dbReference type="NCBI Taxonomy" id="433641"/>
    <lineage>
        <taxon>Bacteria</taxon>
        <taxon>Bacillati</taxon>
        <taxon>Actinomycetota</taxon>
        <taxon>Actinomycetes</taxon>
        <taxon>Micrococcales</taxon>
        <taxon>Microbacteriaceae</taxon>
        <taxon>Pseudolysinimonas</taxon>
    </lineage>
</organism>
<accession>A0ABQ6K9B8</accession>
<gene>
    <name evidence="1" type="ORF">GCM10025881_22560</name>
</gene>
<protein>
    <recommendedName>
        <fullName evidence="3">AbiTii domain-containing protein</fullName>
    </recommendedName>
</protein>
<keyword evidence="2" id="KW-1185">Reference proteome</keyword>
<name>A0ABQ6K9B8_9MICO</name>
<sequence>MPRQGEPPQLSQIHLPVGWLDTIPNVPLSGPVTAVIIDKLSEAGHSEVGQKLREADLAKHDPGNVDGLNRVNRVTRTLDTALLKDPLGEEKVLKLIDLMIEPDSWPSRDQGWLARLDKALQADGYSIAETRAPAKSNIWPPQPDIEVVTLREVVLRGDGGAPFAERTSELRARLLQLGFSTAEHHLGEASTHLRNSKWTSANSQIRPALEALLLEIASRDGLTIPNPPGGGSAIAAFANADLIDANGRKFLDGVWSQLHSKGSHPGAGGESDTKNRMHLLTGTLGWVLDSLTP</sequence>
<evidence type="ECO:0000313" key="1">
    <source>
        <dbReference type="EMBL" id="GMA95432.1"/>
    </source>
</evidence>
<evidence type="ECO:0000313" key="2">
    <source>
        <dbReference type="Proteomes" id="UP001157034"/>
    </source>
</evidence>